<dbReference type="Proteomes" id="UP000494255">
    <property type="component" value="Unassembled WGS sequence"/>
</dbReference>
<sequence length="49" mass="4922">MPSVRNDATRTEGASGTAKWTASADIAATGAAGKPPPKQHDAQVEQACA</sequence>
<gene>
    <name evidence="2" type="ORF">LMG24238_02055</name>
</gene>
<protein>
    <submittedName>
        <fullName evidence="2">Uncharacterized protein</fullName>
    </submittedName>
</protein>
<proteinExistence type="predicted"/>
<evidence type="ECO:0000313" key="3">
    <source>
        <dbReference type="Proteomes" id="UP000494255"/>
    </source>
</evidence>
<feature type="compositionally biased region" description="Low complexity" evidence="1">
    <location>
        <begin position="21"/>
        <end position="33"/>
    </location>
</feature>
<organism evidence="2 3">
    <name type="scientific">Paraburkholderia sediminicola</name>
    <dbReference type="NCBI Taxonomy" id="458836"/>
    <lineage>
        <taxon>Bacteria</taxon>
        <taxon>Pseudomonadati</taxon>
        <taxon>Pseudomonadota</taxon>
        <taxon>Betaproteobacteria</taxon>
        <taxon>Burkholderiales</taxon>
        <taxon>Burkholderiaceae</taxon>
        <taxon>Paraburkholderia</taxon>
    </lineage>
</organism>
<accession>A0A6J5AQH4</accession>
<keyword evidence="3" id="KW-1185">Reference proteome</keyword>
<dbReference type="AlphaFoldDB" id="A0A6J5AQH4"/>
<dbReference type="EMBL" id="CADIKC010000002">
    <property type="protein sequence ID" value="CAB3670193.1"/>
    <property type="molecule type" value="Genomic_DNA"/>
</dbReference>
<evidence type="ECO:0000256" key="1">
    <source>
        <dbReference type="SAM" id="MobiDB-lite"/>
    </source>
</evidence>
<reference evidence="2 3" key="1">
    <citation type="submission" date="2020-04" db="EMBL/GenBank/DDBJ databases">
        <authorList>
            <person name="De Canck E."/>
        </authorList>
    </citation>
    <scope>NUCLEOTIDE SEQUENCE [LARGE SCALE GENOMIC DNA]</scope>
    <source>
        <strain evidence="2 3">LMG 24238</strain>
    </source>
</reference>
<evidence type="ECO:0000313" key="2">
    <source>
        <dbReference type="EMBL" id="CAB3670193.1"/>
    </source>
</evidence>
<feature type="region of interest" description="Disordered" evidence="1">
    <location>
        <begin position="1"/>
        <end position="49"/>
    </location>
</feature>
<name>A0A6J5AQH4_9BURK</name>